<reference evidence="2 3" key="1">
    <citation type="submission" date="2007-05" db="EMBL/GenBank/DDBJ databases">
        <title>Complete sequence of Geobacter uraniireducens Rf4.</title>
        <authorList>
            <consortium name="US DOE Joint Genome Institute"/>
            <person name="Copeland A."/>
            <person name="Lucas S."/>
            <person name="Lapidus A."/>
            <person name="Barry K."/>
            <person name="Detter J.C."/>
            <person name="Glavina del Rio T."/>
            <person name="Hammon N."/>
            <person name="Israni S."/>
            <person name="Dalin E."/>
            <person name="Tice H."/>
            <person name="Pitluck S."/>
            <person name="Chertkov O."/>
            <person name="Brettin T."/>
            <person name="Bruce D."/>
            <person name="Han C."/>
            <person name="Schmutz J."/>
            <person name="Larimer F."/>
            <person name="Land M."/>
            <person name="Hauser L."/>
            <person name="Kyrpides N."/>
            <person name="Mikhailova N."/>
            <person name="Shelobolina E."/>
            <person name="Aklujkar M."/>
            <person name="Lovley D."/>
            <person name="Richardson P."/>
        </authorList>
    </citation>
    <scope>NUCLEOTIDE SEQUENCE [LARGE SCALE GENOMIC DNA]</scope>
    <source>
        <strain evidence="2 3">Rf4</strain>
    </source>
</reference>
<dbReference type="EMBL" id="CP000698">
    <property type="protein sequence ID" value="ABQ28003.1"/>
    <property type="molecule type" value="Genomic_DNA"/>
</dbReference>
<dbReference type="KEGG" id="gur:Gura_3853"/>
<dbReference type="OrthoDB" id="260045at2"/>
<sequence>MKSIKTAAVSVTFFVLALLMGGCAASMQSRSVDLKESRLVNPSIMEKGTGDQALYRYVNPKMDVKQYTKIMIDPVLIEKQAELDAEDLANYQKLANNAYVYLNKELEQDYKIVQSPEPGTMRIQLAIVDADNSKPVRNVTSSILPIGIGISLVSYAATGKPTGVGEITVEFKGTDAMTGELLGAALDKRVGGKDVKGVFDTWHNADAALKYWAQRTRYVLCMGRGDKNCVKP</sequence>
<evidence type="ECO:0000313" key="2">
    <source>
        <dbReference type="EMBL" id="ABQ28003.1"/>
    </source>
</evidence>
<gene>
    <name evidence="2" type="ordered locus">Gura_3853</name>
</gene>
<dbReference type="AlphaFoldDB" id="A5G885"/>
<name>A5G885_GEOUR</name>
<dbReference type="InterPro" id="IPR021747">
    <property type="entry name" value="DUF3313"/>
</dbReference>
<keyword evidence="1" id="KW-0732">Signal</keyword>
<dbReference type="RefSeq" id="WP_011940649.1">
    <property type="nucleotide sequence ID" value="NC_009483.1"/>
</dbReference>
<evidence type="ECO:0000256" key="1">
    <source>
        <dbReference type="SAM" id="SignalP"/>
    </source>
</evidence>
<evidence type="ECO:0000313" key="3">
    <source>
        <dbReference type="Proteomes" id="UP000006695"/>
    </source>
</evidence>
<feature type="signal peptide" evidence="1">
    <location>
        <begin position="1"/>
        <end position="24"/>
    </location>
</feature>
<evidence type="ECO:0008006" key="4">
    <source>
        <dbReference type="Google" id="ProtNLM"/>
    </source>
</evidence>
<dbReference type="STRING" id="351605.Gura_3853"/>
<keyword evidence="3" id="KW-1185">Reference proteome</keyword>
<dbReference type="Pfam" id="PF11769">
    <property type="entry name" value="DUF3313"/>
    <property type="match status" value="1"/>
</dbReference>
<proteinExistence type="predicted"/>
<accession>A5G885</accession>
<feature type="chain" id="PRO_5002683312" description="DUF3313 domain-containing protein" evidence="1">
    <location>
        <begin position="25"/>
        <end position="232"/>
    </location>
</feature>
<organism evidence="2 3">
    <name type="scientific">Geotalea uraniireducens (strain Rf4)</name>
    <name type="common">Geobacter uraniireducens</name>
    <dbReference type="NCBI Taxonomy" id="351605"/>
    <lineage>
        <taxon>Bacteria</taxon>
        <taxon>Pseudomonadati</taxon>
        <taxon>Thermodesulfobacteriota</taxon>
        <taxon>Desulfuromonadia</taxon>
        <taxon>Geobacterales</taxon>
        <taxon>Geobacteraceae</taxon>
        <taxon>Geotalea</taxon>
    </lineage>
</organism>
<dbReference type="Proteomes" id="UP000006695">
    <property type="component" value="Chromosome"/>
</dbReference>
<dbReference type="PROSITE" id="PS51257">
    <property type="entry name" value="PROKAR_LIPOPROTEIN"/>
    <property type="match status" value="1"/>
</dbReference>
<dbReference type="HOGENOM" id="CLU_088489_1_0_7"/>
<protein>
    <recommendedName>
        <fullName evidence="4">DUF3313 domain-containing protein</fullName>
    </recommendedName>
</protein>